<organism evidence="2 3">
    <name type="scientific">Kwoniella mangroviensis CBS 10435</name>
    <dbReference type="NCBI Taxonomy" id="1331196"/>
    <lineage>
        <taxon>Eukaryota</taxon>
        <taxon>Fungi</taxon>
        <taxon>Dikarya</taxon>
        <taxon>Basidiomycota</taxon>
        <taxon>Agaricomycotina</taxon>
        <taxon>Tremellomycetes</taxon>
        <taxon>Tremellales</taxon>
        <taxon>Cryptococcaceae</taxon>
        <taxon>Kwoniella</taxon>
    </lineage>
</organism>
<proteinExistence type="predicted"/>
<evidence type="ECO:0000313" key="3">
    <source>
        <dbReference type="Proteomes" id="UP000092583"/>
    </source>
</evidence>
<feature type="compositionally biased region" description="Basic and acidic residues" evidence="1">
    <location>
        <begin position="20"/>
        <end position="32"/>
    </location>
</feature>
<reference evidence="3" key="2">
    <citation type="submission" date="2013-12" db="EMBL/GenBank/DDBJ databases">
        <title>Evolution of pathogenesis and genome organization in the Tremellales.</title>
        <authorList>
            <person name="Cuomo C."/>
            <person name="Litvintseva A."/>
            <person name="Heitman J."/>
            <person name="Chen Y."/>
            <person name="Sun S."/>
            <person name="Springer D."/>
            <person name="Dromer F."/>
            <person name="Young S."/>
            <person name="Zeng Q."/>
            <person name="Chapman S."/>
            <person name="Gujja S."/>
            <person name="Saif S."/>
            <person name="Birren B."/>
        </authorList>
    </citation>
    <scope>NUCLEOTIDE SEQUENCE [LARGE SCALE GENOMIC DNA]</scope>
    <source>
        <strain evidence="3">CBS 10435</strain>
    </source>
</reference>
<protein>
    <submittedName>
        <fullName evidence="2">Uncharacterized protein</fullName>
    </submittedName>
</protein>
<evidence type="ECO:0000313" key="2">
    <source>
        <dbReference type="EMBL" id="OCF54566.1"/>
    </source>
</evidence>
<reference evidence="2 3" key="1">
    <citation type="submission" date="2013-07" db="EMBL/GenBank/DDBJ databases">
        <title>The Genome Sequence of Kwoniella mangroviensis CBS10435.</title>
        <authorList>
            <consortium name="The Broad Institute Genome Sequencing Platform"/>
            <person name="Cuomo C."/>
            <person name="Litvintseva A."/>
            <person name="Chen Y."/>
            <person name="Heitman J."/>
            <person name="Sun S."/>
            <person name="Springer D."/>
            <person name="Dromer F."/>
            <person name="Young S.K."/>
            <person name="Zeng Q."/>
            <person name="Gargeya S."/>
            <person name="Fitzgerald M."/>
            <person name="Abouelleil A."/>
            <person name="Alvarado L."/>
            <person name="Berlin A.M."/>
            <person name="Chapman S.B."/>
            <person name="Dewar J."/>
            <person name="Goldberg J."/>
            <person name="Griggs A."/>
            <person name="Gujja S."/>
            <person name="Hansen M."/>
            <person name="Howarth C."/>
            <person name="Imamovic A."/>
            <person name="Larimer J."/>
            <person name="McCowan C."/>
            <person name="Murphy C."/>
            <person name="Pearson M."/>
            <person name="Priest M."/>
            <person name="Roberts A."/>
            <person name="Saif S."/>
            <person name="Shea T."/>
            <person name="Sykes S."/>
            <person name="Wortman J."/>
            <person name="Nusbaum C."/>
            <person name="Birren B."/>
        </authorList>
    </citation>
    <scope>NUCLEOTIDE SEQUENCE [LARGE SCALE GENOMIC DNA]</scope>
    <source>
        <strain evidence="2 3">CBS 10435</strain>
    </source>
</reference>
<feature type="region of interest" description="Disordered" evidence="1">
    <location>
        <begin position="15"/>
        <end position="40"/>
    </location>
</feature>
<dbReference type="EMBL" id="KI669469">
    <property type="protein sequence ID" value="OCF54566.1"/>
    <property type="molecule type" value="Genomic_DNA"/>
</dbReference>
<gene>
    <name evidence="2" type="ORF">L486_07698</name>
</gene>
<name>A0A1B9IG70_9TREE</name>
<dbReference type="Proteomes" id="UP000092583">
    <property type="component" value="Unassembled WGS sequence"/>
</dbReference>
<evidence type="ECO:0000256" key="1">
    <source>
        <dbReference type="SAM" id="MobiDB-lite"/>
    </source>
</evidence>
<keyword evidence="3" id="KW-1185">Reference proteome</keyword>
<sequence>MAENLMPLLEELGRLRRGRGREGEGRRPHSDEAYDASRGSTMPYRTLYDTKVNSTAVPNESRALSNSNILQVELYHEVDLYQPASVGRTRETFEQYLNTSIDLGTLYLLRNRDSLLPIGSRSAGTGPGIDNVKERIDMELHRCAHYASDLIRDPQSYSPSSSLFQPICKREQRYLIICPSANADNRSASTGNLSEDLFNSTWDYIRERMKYGIHTTEEEIRELTSLATDQPFFFEGVN</sequence>
<dbReference type="AlphaFoldDB" id="A0A1B9IG70"/>
<accession>A0A1B9IG70</accession>